<dbReference type="STRING" id="3469.A0A4Y7KRK5"/>
<dbReference type="GO" id="GO:0005509">
    <property type="term" value="F:calcium ion binding"/>
    <property type="evidence" value="ECO:0007669"/>
    <property type="project" value="InterPro"/>
</dbReference>
<dbReference type="OrthoDB" id="667835at2759"/>
<organism evidence="8 9">
    <name type="scientific">Papaver somniferum</name>
    <name type="common">Opium poppy</name>
    <dbReference type="NCBI Taxonomy" id="3469"/>
    <lineage>
        <taxon>Eukaryota</taxon>
        <taxon>Viridiplantae</taxon>
        <taxon>Streptophyta</taxon>
        <taxon>Embryophyta</taxon>
        <taxon>Tracheophyta</taxon>
        <taxon>Spermatophyta</taxon>
        <taxon>Magnoliopsida</taxon>
        <taxon>Ranunculales</taxon>
        <taxon>Papaveraceae</taxon>
        <taxon>Papaveroideae</taxon>
        <taxon>Papaver</taxon>
    </lineage>
</organism>
<dbReference type="SUPFAM" id="SSF101112">
    <property type="entry name" value="Oxygen-evolving enhancer protein 3"/>
    <property type="match status" value="1"/>
</dbReference>
<keyword evidence="9" id="KW-1185">Reference proteome</keyword>
<evidence type="ECO:0000256" key="4">
    <source>
        <dbReference type="ARBA" id="ARBA00022946"/>
    </source>
</evidence>
<evidence type="ECO:0000256" key="6">
    <source>
        <dbReference type="ARBA" id="ARBA00023136"/>
    </source>
</evidence>
<dbReference type="PANTHER" id="PTHR33399:SF6">
    <property type="entry name" value="PSBQ-LIKE PROTEIN 3, CHLOROPLASTIC"/>
    <property type="match status" value="1"/>
</dbReference>
<proteinExistence type="inferred from homology"/>
<dbReference type="Gramene" id="RZC74980">
    <property type="protein sequence ID" value="RZC74980"/>
    <property type="gene ID" value="C5167_050457"/>
</dbReference>
<dbReference type="GO" id="GO:0009535">
    <property type="term" value="C:chloroplast thylakoid membrane"/>
    <property type="evidence" value="ECO:0007669"/>
    <property type="project" value="UniProtKB-SubCell"/>
</dbReference>
<dbReference type="InterPro" id="IPR008797">
    <property type="entry name" value="PSII_PsbQ"/>
</dbReference>
<evidence type="ECO:0000256" key="7">
    <source>
        <dbReference type="ARBA" id="ARBA00035649"/>
    </source>
</evidence>
<evidence type="ECO:0000313" key="8">
    <source>
        <dbReference type="EMBL" id="RZC74980.1"/>
    </source>
</evidence>
<accession>A0A4Y7KRK5</accession>
<evidence type="ECO:0000256" key="3">
    <source>
        <dbReference type="ARBA" id="ARBA00022640"/>
    </source>
</evidence>
<evidence type="ECO:0000313" key="9">
    <source>
        <dbReference type="Proteomes" id="UP000316621"/>
    </source>
</evidence>
<name>A0A4Y7KRK5_PAPSO</name>
<dbReference type="EMBL" id="CM010722">
    <property type="protein sequence ID" value="RZC74980.1"/>
    <property type="molecule type" value="Genomic_DNA"/>
</dbReference>
<evidence type="ECO:0008006" key="10">
    <source>
        <dbReference type="Google" id="ProtNLM"/>
    </source>
</evidence>
<dbReference type="PANTHER" id="PTHR33399">
    <property type="entry name" value="OXYGEN-EVOLVING ENHANCER PROTEIN 3-1, CHLOROPLASTIC"/>
    <property type="match status" value="1"/>
</dbReference>
<dbReference type="InterPro" id="IPR054099">
    <property type="entry name" value="PSII_PsbQ_pln"/>
</dbReference>
<keyword evidence="6" id="KW-0472">Membrane</keyword>
<evidence type="ECO:0000256" key="5">
    <source>
        <dbReference type="ARBA" id="ARBA00023078"/>
    </source>
</evidence>
<evidence type="ECO:0000256" key="2">
    <source>
        <dbReference type="ARBA" id="ARBA00022528"/>
    </source>
</evidence>
<evidence type="ECO:0000256" key="1">
    <source>
        <dbReference type="ARBA" id="ARBA00004334"/>
    </source>
</evidence>
<keyword evidence="4" id="KW-0809">Transit peptide</keyword>
<dbReference type="AlphaFoldDB" id="A0A4Y7KRK5"/>
<dbReference type="InterPro" id="IPR023222">
    <property type="entry name" value="PsbQ-like_dom_sf"/>
</dbReference>
<gene>
    <name evidence="8" type="ORF">C5167_050457</name>
</gene>
<dbReference type="Gene3D" id="1.20.120.290">
    <property type="entry name" value="Oxygen-evolving enhancer protein 3 (PsbQ), four-helix up-down bundle"/>
    <property type="match status" value="1"/>
</dbReference>
<keyword evidence="3" id="KW-0934">Plastid</keyword>
<sequence length="188" mass="21120">MASSSPLIYLKHYIPSSQYPAITSQKLLTECSILSSSSSSGRSRRRRTITIATVSSIMLSSKQVILTPEIGHCLDLRMTVPDQSLEEAEEGLRTHVRDLVNVKELIELESWRETQKALRKSSSLLKQDIYTIIQAKPGSERSLLRKLYSELFNSVTKLDYAARSQDSALVQECYGKIIVSLNSILSRL</sequence>
<protein>
    <recommendedName>
        <fullName evidence="10">PsbQ-like protein 3, chloroplastic</fullName>
    </recommendedName>
</protein>
<comment type="similarity">
    <text evidence="7">Belongs to the PsbQ family.</text>
</comment>
<dbReference type="GO" id="GO:0009654">
    <property type="term" value="C:photosystem II oxygen evolving complex"/>
    <property type="evidence" value="ECO:0007669"/>
    <property type="project" value="InterPro"/>
</dbReference>
<dbReference type="GO" id="GO:0019898">
    <property type="term" value="C:extrinsic component of membrane"/>
    <property type="evidence" value="ECO:0007669"/>
    <property type="project" value="InterPro"/>
</dbReference>
<dbReference type="FunFam" id="1.20.120.290:FF:000004">
    <property type="entry name" value="Oxygen-evolving enhancer protein 3"/>
    <property type="match status" value="1"/>
</dbReference>
<keyword evidence="5" id="KW-0793">Thylakoid</keyword>
<comment type="subcellular location">
    <subcellularLocation>
        <location evidence="1">Plastid</location>
        <location evidence="1">Chloroplast thylakoid membrane</location>
    </subcellularLocation>
</comment>
<dbReference type="GO" id="GO:0009767">
    <property type="term" value="P:photosynthetic electron transport chain"/>
    <property type="evidence" value="ECO:0007669"/>
    <property type="project" value="TreeGrafter"/>
</dbReference>
<reference evidence="8 9" key="1">
    <citation type="journal article" date="2018" name="Science">
        <title>The opium poppy genome and morphinan production.</title>
        <authorList>
            <person name="Guo L."/>
            <person name="Winzer T."/>
            <person name="Yang X."/>
            <person name="Li Y."/>
            <person name="Ning Z."/>
            <person name="He Z."/>
            <person name="Teodor R."/>
            <person name="Lu Y."/>
            <person name="Bowser T.A."/>
            <person name="Graham I.A."/>
            <person name="Ye K."/>
        </authorList>
    </citation>
    <scope>NUCLEOTIDE SEQUENCE [LARGE SCALE GENOMIC DNA]</scope>
    <source>
        <strain evidence="9">cv. HN1</strain>
        <tissue evidence="8">Leaves</tissue>
    </source>
</reference>
<dbReference type="OMA" id="PTLMMKH"/>
<dbReference type="Pfam" id="PF05757">
    <property type="entry name" value="PsbQ"/>
    <property type="match status" value="1"/>
</dbReference>
<dbReference type="Proteomes" id="UP000316621">
    <property type="component" value="Chromosome 8"/>
</dbReference>
<keyword evidence="2" id="KW-0150">Chloroplast</keyword>